<keyword evidence="3" id="KW-1185">Reference proteome</keyword>
<accession>A0A067PR35</accession>
<sequence length="372" mass="41472">MSHNTPRPDRHPLAHSHPGPYTLRPPGHHIVQRSLSQEFSSLQGGNESFPLSLTDPAFQNSSNQVNEYPSLNGVIPGYNPPYAGAVSNGPSALIHSPPTDAAPPQYVTTIANLCRLNAENRDVLHMFNLCTSQEKLIHLQAQLLKTSQDIILHSMTLKAVTDQVVAMTPLLTQSWSLNDSQKKPLRDLVRHFLTKPCISYTNVIGDVQTYITKWKVKLDLVRYPKPAVKTVIDAYLKAQINNQKNQFHKAVFKSVNERIDLVSFAEVVIRKYHTPLRPKEVPIPVLGQLAKACELTGTIAQSDDKPDFWPAFDKILKSLSKTNGPDHKSPTWASWDDHLIKTDKIKYPDIGSTMELEEDKDGAEVQEGGGDD</sequence>
<evidence type="ECO:0000313" key="3">
    <source>
        <dbReference type="Proteomes" id="UP000027265"/>
    </source>
</evidence>
<feature type="region of interest" description="Disordered" evidence="1">
    <location>
        <begin position="1"/>
        <end position="27"/>
    </location>
</feature>
<evidence type="ECO:0000313" key="2">
    <source>
        <dbReference type="EMBL" id="KDQ53772.1"/>
    </source>
</evidence>
<reference evidence="3" key="1">
    <citation type="journal article" date="2014" name="Proc. Natl. Acad. Sci. U.S.A.">
        <title>Extensive sampling of basidiomycete genomes demonstrates inadequacy of the white-rot/brown-rot paradigm for wood decay fungi.</title>
        <authorList>
            <person name="Riley R."/>
            <person name="Salamov A.A."/>
            <person name="Brown D.W."/>
            <person name="Nagy L.G."/>
            <person name="Floudas D."/>
            <person name="Held B.W."/>
            <person name="Levasseur A."/>
            <person name="Lombard V."/>
            <person name="Morin E."/>
            <person name="Otillar R."/>
            <person name="Lindquist E.A."/>
            <person name="Sun H."/>
            <person name="LaButti K.M."/>
            <person name="Schmutz J."/>
            <person name="Jabbour D."/>
            <person name="Luo H."/>
            <person name="Baker S.E."/>
            <person name="Pisabarro A.G."/>
            <person name="Walton J.D."/>
            <person name="Blanchette R.A."/>
            <person name="Henrissat B."/>
            <person name="Martin F."/>
            <person name="Cullen D."/>
            <person name="Hibbett D.S."/>
            <person name="Grigoriev I.V."/>
        </authorList>
    </citation>
    <scope>NUCLEOTIDE SEQUENCE [LARGE SCALE GENOMIC DNA]</scope>
    <source>
        <strain evidence="3">MUCL 33604</strain>
    </source>
</reference>
<dbReference type="Proteomes" id="UP000027265">
    <property type="component" value="Unassembled WGS sequence"/>
</dbReference>
<proteinExistence type="predicted"/>
<organism evidence="2 3">
    <name type="scientific">Jaapia argillacea MUCL 33604</name>
    <dbReference type="NCBI Taxonomy" id="933084"/>
    <lineage>
        <taxon>Eukaryota</taxon>
        <taxon>Fungi</taxon>
        <taxon>Dikarya</taxon>
        <taxon>Basidiomycota</taxon>
        <taxon>Agaricomycotina</taxon>
        <taxon>Agaricomycetes</taxon>
        <taxon>Agaricomycetidae</taxon>
        <taxon>Jaapiales</taxon>
        <taxon>Jaapiaceae</taxon>
        <taxon>Jaapia</taxon>
    </lineage>
</organism>
<name>A0A067PR35_9AGAM</name>
<dbReference type="EMBL" id="KL197732">
    <property type="protein sequence ID" value="KDQ53772.1"/>
    <property type="molecule type" value="Genomic_DNA"/>
</dbReference>
<feature type="region of interest" description="Disordered" evidence="1">
    <location>
        <begin position="353"/>
        <end position="372"/>
    </location>
</feature>
<feature type="compositionally biased region" description="Basic and acidic residues" evidence="1">
    <location>
        <begin position="1"/>
        <end position="12"/>
    </location>
</feature>
<dbReference type="InParanoid" id="A0A067PR35"/>
<gene>
    <name evidence="2" type="ORF">JAAARDRAFT_197213</name>
</gene>
<protein>
    <submittedName>
        <fullName evidence="2">Uncharacterized protein</fullName>
    </submittedName>
</protein>
<evidence type="ECO:0000256" key="1">
    <source>
        <dbReference type="SAM" id="MobiDB-lite"/>
    </source>
</evidence>
<dbReference type="HOGENOM" id="CLU_729803_0_0_1"/>
<dbReference type="AlphaFoldDB" id="A0A067PR35"/>
<dbReference type="OrthoDB" id="3215396at2759"/>